<dbReference type="EMBL" id="FOLM01000025">
    <property type="protein sequence ID" value="SFD72257.1"/>
    <property type="molecule type" value="Genomic_DNA"/>
</dbReference>
<dbReference type="InterPro" id="IPR050463">
    <property type="entry name" value="Gfo/Idh/MocA_oxidrdct_glycsds"/>
</dbReference>
<dbReference type="InterPro" id="IPR000683">
    <property type="entry name" value="Gfo/Idh/MocA-like_OxRdtase_N"/>
</dbReference>
<dbReference type="GO" id="GO:0016491">
    <property type="term" value="F:oxidoreductase activity"/>
    <property type="evidence" value="ECO:0007669"/>
    <property type="project" value="UniProtKB-KW"/>
</dbReference>
<feature type="domain" description="Gfo/Idh/MocA-like oxidoreductase N-terminal" evidence="2">
    <location>
        <begin position="16"/>
        <end position="136"/>
    </location>
</feature>
<dbReference type="PANTHER" id="PTHR43818:SF11">
    <property type="entry name" value="BCDNA.GH03377"/>
    <property type="match status" value="1"/>
</dbReference>
<feature type="domain" description="GFO/IDH/MocA-like oxidoreductase" evidence="3">
    <location>
        <begin position="152"/>
        <end position="263"/>
    </location>
</feature>
<keyword evidence="5" id="KW-1185">Reference proteome</keyword>
<dbReference type="Pfam" id="PF01408">
    <property type="entry name" value="GFO_IDH_MocA"/>
    <property type="match status" value="1"/>
</dbReference>
<dbReference type="OrthoDB" id="9800252at2"/>
<dbReference type="STRING" id="910347.SAMN05421773_12539"/>
<organism evidence="4 5">
    <name type="scientific">Streptomyces aidingensis</name>
    <dbReference type="NCBI Taxonomy" id="910347"/>
    <lineage>
        <taxon>Bacteria</taxon>
        <taxon>Bacillati</taxon>
        <taxon>Actinomycetota</taxon>
        <taxon>Actinomycetes</taxon>
        <taxon>Kitasatosporales</taxon>
        <taxon>Streptomycetaceae</taxon>
        <taxon>Streptomyces</taxon>
    </lineage>
</organism>
<evidence type="ECO:0000256" key="1">
    <source>
        <dbReference type="ARBA" id="ARBA00023002"/>
    </source>
</evidence>
<evidence type="ECO:0000259" key="3">
    <source>
        <dbReference type="Pfam" id="PF22725"/>
    </source>
</evidence>
<dbReference type="InterPro" id="IPR036291">
    <property type="entry name" value="NAD(P)-bd_dom_sf"/>
</dbReference>
<dbReference type="SUPFAM" id="SSF51735">
    <property type="entry name" value="NAD(P)-binding Rossmann-fold domains"/>
    <property type="match status" value="1"/>
</dbReference>
<evidence type="ECO:0000313" key="5">
    <source>
        <dbReference type="Proteomes" id="UP000199207"/>
    </source>
</evidence>
<keyword evidence="1" id="KW-0560">Oxidoreductase</keyword>
<accession>A0A1I1UNB7</accession>
<dbReference type="Proteomes" id="UP000199207">
    <property type="component" value="Unassembled WGS sequence"/>
</dbReference>
<proteinExistence type="predicted"/>
<sequence length="380" mass="39874">MSGRPAFATVPPGGPLRVVLVGAGVMARYWLRAVQDSPDVVLAGVVDIDAAEARKAAEETGAGAVPTGTTLTALAPAARPDAVIDVTVPVAHLPVTLEALGLGLPVLGEKPAAATLPEALRLAATAGLAGRLFMVGQTRRYHPQLSAFREHAGRLGRLAVLTTEFFRAPRFGGFRDAMDHPLLLDMAIHPFDTARWLLAAEPVSVRCEEYSPSWSWYAGDAAATAVFEMTGGIRYVYTGSWCSPGLETSWNGRWRLSGEHGSAVWDGGRALDVAAAAGRQAAPAPGPVTAARGVAGALAEFVHALRTGTVPMGEIHDNIMSLAMVMAAVESARADRRVRLDELLDTALAEAIAASPGPEADLLRSWRTDGRFPAAGRVTP</sequence>
<name>A0A1I1UNB7_9ACTN</name>
<dbReference type="Pfam" id="PF22725">
    <property type="entry name" value="GFO_IDH_MocA_C3"/>
    <property type="match status" value="1"/>
</dbReference>
<evidence type="ECO:0000259" key="2">
    <source>
        <dbReference type="Pfam" id="PF01408"/>
    </source>
</evidence>
<reference evidence="4 5" key="1">
    <citation type="submission" date="2016-10" db="EMBL/GenBank/DDBJ databases">
        <authorList>
            <person name="de Groot N.N."/>
        </authorList>
    </citation>
    <scope>NUCLEOTIDE SEQUENCE [LARGE SCALE GENOMIC DNA]</scope>
    <source>
        <strain evidence="4 5">CGMCC 4.5739</strain>
    </source>
</reference>
<dbReference type="Gene3D" id="3.30.360.10">
    <property type="entry name" value="Dihydrodipicolinate Reductase, domain 2"/>
    <property type="match status" value="1"/>
</dbReference>
<evidence type="ECO:0000313" key="4">
    <source>
        <dbReference type="EMBL" id="SFD72257.1"/>
    </source>
</evidence>
<dbReference type="InterPro" id="IPR055170">
    <property type="entry name" value="GFO_IDH_MocA-like_dom"/>
</dbReference>
<dbReference type="PANTHER" id="PTHR43818">
    <property type="entry name" value="BCDNA.GH03377"/>
    <property type="match status" value="1"/>
</dbReference>
<dbReference type="RefSeq" id="WP_093841564.1">
    <property type="nucleotide sequence ID" value="NZ_FOLM01000025.1"/>
</dbReference>
<protein>
    <submittedName>
        <fullName evidence="4">Predicted dehydrogenase</fullName>
    </submittedName>
</protein>
<gene>
    <name evidence="4" type="ORF">SAMN05421773_12539</name>
</gene>
<dbReference type="SUPFAM" id="SSF55347">
    <property type="entry name" value="Glyceraldehyde-3-phosphate dehydrogenase-like, C-terminal domain"/>
    <property type="match status" value="1"/>
</dbReference>
<dbReference type="Gene3D" id="3.40.50.720">
    <property type="entry name" value="NAD(P)-binding Rossmann-like Domain"/>
    <property type="match status" value="1"/>
</dbReference>
<dbReference type="AlphaFoldDB" id="A0A1I1UNB7"/>
<dbReference type="GO" id="GO:0000166">
    <property type="term" value="F:nucleotide binding"/>
    <property type="evidence" value="ECO:0007669"/>
    <property type="project" value="InterPro"/>
</dbReference>